<dbReference type="EMBL" id="CM003528">
    <property type="protein sequence ID" value="RCV05610.1"/>
    <property type="molecule type" value="Genomic_DNA"/>
</dbReference>
<sequence length="100" mass="11555">MCGEEHGCFTEQYVCRISYIWYKGKGQCACERKSCSKTMIKPADHAYFSVADGYLQHGMQGNQTNVIRFCQLSIQFLGRIKWSMFANFKSTRFMLLGKSQ</sequence>
<dbReference type="OrthoDB" id="10308210at2759"/>
<proteinExistence type="predicted"/>
<reference evidence="1" key="2">
    <citation type="submission" date="2015-07" db="EMBL/GenBank/DDBJ databases">
        <authorList>
            <person name="Noorani M."/>
        </authorList>
    </citation>
    <scope>NUCLEOTIDE SEQUENCE</scope>
    <source>
        <strain evidence="1">Yugu1</strain>
    </source>
</reference>
<protein>
    <submittedName>
        <fullName evidence="1">Uncharacterized protein</fullName>
    </submittedName>
</protein>
<accession>A0A368PKQ3</accession>
<gene>
    <name evidence="1" type="ORF">SETIT_1G097000v2</name>
</gene>
<evidence type="ECO:0000313" key="1">
    <source>
        <dbReference type="EMBL" id="RCV05610.1"/>
    </source>
</evidence>
<dbReference type="AlphaFoldDB" id="A0A368PKQ3"/>
<reference evidence="1" key="1">
    <citation type="journal article" date="2012" name="Nat. Biotechnol.">
        <title>Reference genome sequence of the model plant Setaria.</title>
        <authorList>
            <person name="Bennetzen J.L."/>
            <person name="Schmutz J."/>
            <person name="Wang H."/>
            <person name="Percifield R."/>
            <person name="Hawkins J."/>
            <person name="Pontaroli A.C."/>
            <person name="Estep M."/>
            <person name="Feng L."/>
            <person name="Vaughn J.N."/>
            <person name="Grimwood J."/>
            <person name="Jenkins J."/>
            <person name="Barry K."/>
            <person name="Lindquist E."/>
            <person name="Hellsten U."/>
            <person name="Deshpande S."/>
            <person name="Wang X."/>
            <person name="Wu X."/>
            <person name="Mitros T."/>
            <person name="Triplett J."/>
            <person name="Yang X."/>
            <person name="Ye C.Y."/>
            <person name="Mauro-Herrera M."/>
            <person name="Wang L."/>
            <person name="Li P."/>
            <person name="Sharma M."/>
            <person name="Sharma R."/>
            <person name="Ronald P.C."/>
            <person name="Panaud O."/>
            <person name="Kellogg E.A."/>
            <person name="Brutnell T.P."/>
            <person name="Doust A.N."/>
            <person name="Tuskan G.A."/>
            <person name="Rokhsar D."/>
            <person name="Devos K.M."/>
        </authorList>
    </citation>
    <scope>NUCLEOTIDE SEQUENCE [LARGE SCALE GENOMIC DNA]</scope>
    <source>
        <strain evidence="1">Yugu1</strain>
    </source>
</reference>
<name>A0A368PKQ3_SETIT</name>
<organism evidence="1">
    <name type="scientific">Setaria italica</name>
    <name type="common">Foxtail millet</name>
    <name type="synonym">Panicum italicum</name>
    <dbReference type="NCBI Taxonomy" id="4555"/>
    <lineage>
        <taxon>Eukaryota</taxon>
        <taxon>Viridiplantae</taxon>
        <taxon>Streptophyta</taxon>
        <taxon>Embryophyta</taxon>
        <taxon>Tracheophyta</taxon>
        <taxon>Spermatophyta</taxon>
        <taxon>Magnoliopsida</taxon>
        <taxon>Liliopsida</taxon>
        <taxon>Poales</taxon>
        <taxon>Poaceae</taxon>
        <taxon>PACMAD clade</taxon>
        <taxon>Panicoideae</taxon>
        <taxon>Panicodae</taxon>
        <taxon>Paniceae</taxon>
        <taxon>Cenchrinae</taxon>
        <taxon>Setaria</taxon>
    </lineage>
</organism>